<protein>
    <recommendedName>
        <fullName evidence="3">Lipoprotein</fullName>
    </recommendedName>
</protein>
<evidence type="ECO:0008006" key="3">
    <source>
        <dbReference type="Google" id="ProtNLM"/>
    </source>
</evidence>
<name>A0ABT5BHK9_9BACT</name>
<comment type="caution">
    <text evidence="1">The sequence shown here is derived from an EMBL/GenBank/DDBJ whole genome shotgun (WGS) entry which is preliminary data.</text>
</comment>
<proteinExistence type="predicted"/>
<keyword evidence="2" id="KW-1185">Reference proteome</keyword>
<reference evidence="1 2" key="1">
    <citation type="submission" date="2022-11" db="EMBL/GenBank/DDBJ databases">
        <title>Minimal conservation of predation-associated metabolite biosynthetic gene clusters underscores biosynthetic potential of Myxococcota including descriptions for ten novel species: Archangium lansinium sp. nov., Myxococcus landrumus sp. nov., Nannocystis bai.</title>
        <authorList>
            <person name="Ahearne A."/>
            <person name="Stevens C."/>
            <person name="Dowd S."/>
        </authorList>
    </citation>
    <scope>NUCLEOTIDE SEQUENCE [LARGE SCALE GENOMIC DNA]</scope>
    <source>
        <strain evidence="1 2">NCELM</strain>
    </source>
</reference>
<evidence type="ECO:0000313" key="2">
    <source>
        <dbReference type="Proteomes" id="UP001217838"/>
    </source>
</evidence>
<organism evidence="1 2">
    <name type="scientific">Nannocystis radixulma</name>
    <dbReference type="NCBI Taxonomy" id="2995305"/>
    <lineage>
        <taxon>Bacteria</taxon>
        <taxon>Pseudomonadati</taxon>
        <taxon>Myxococcota</taxon>
        <taxon>Polyangia</taxon>
        <taxon>Nannocystales</taxon>
        <taxon>Nannocystaceae</taxon>
        <taxon>Nannocystis</taxon>
    </lineage>
</organism>
<sequence length="87" mass="9429">MVITTAACASKSSKDDSAREKILNQAAFDLQCDRANLTAQKISDDHEMMGVKNTTWGVRGCDKQATYKSSCGLGNCNIVNEAQLNNK</sequence>
<dbReference type="EMBL" id="JAQNDN010000022">
    <property type="protein sequence ID" value="MDC0673639.1"/>
    <property type="molecule type" value="Genomic_DNA"/>
</dbReference>
<dbReference type="Proteomes" id="UP001217838">
    <property type="component" value="Unassembled WGS sequence"/>
</dbReference>
<gene>
    <name evidence="1" type="ORF">POL58_38195</name>
</gene>
<accession>A0ABT5BHK9</accession>
<dbReference type="RefSeq" id="WP_267683063.1">
    <property type="nucleotide sequence ID" value="NZ_JAQNDN010000022.1"/>
</dbReference>
<evidence type="ECO:0000313" key="1">
    <source>
        <dbReference type="EMBL" id="MDC0673639.1"/>
    </source>
</evidence>